<dbReference type="Gene3D" id="3.40.50.10540">
    <property type="entry name" value="Crotonobetainyl-coa:carnitine coa-transferase, domain 1"/>
    <property type="match status" value="1"/>
</dbReference>
<dbReference type="SUPFAM" id="SSF89796">
    <property type="entry name" value="CoA-transferase family III (CaiB/BaiF)"/>
    <property type="match status" value="2"/>
</dbReference>
<dbReference type="AlphaFoldDB" id="A0A2T3Z624"/>
<dbReference type="Pfam" id="PF02515">
    <property type="entry name" value="CoA_transf_3"/>
    <property type="match status" value="1"/>
</dbReference>
<organism evidence="2 3">
    <name type="scientific">Trichoderma asperellum (strain ATCC 204424 / CBS 433.97 / NBRC 101777)</name>
    <dbReference type="NCBI Taxonomy" id="1042311"/>
    <lineage>
        <taxon>Eukaryota</taxon>
        <taxon>Fungi</taxon>
        <taxon>Dikarya</taxon>
        <taxon>Ascomycota</taxon>
        <taxon>Pezizomycotina</taxon>
        <taxon>Sordariomycetes</taxon>
        <taxon>Hypocreomycetidae</taxon>
        <taxon>Hypocreales</taxon>
        <taxon>Hypocreaceae</taxon>
        <taxon>Trichoderma</taxon>
    </lineage>
</organism>
<dbReference type="EMBL" id="KZ679263">
    <property type="protein sequence ID" value="PTB40276.1"/>
    <property type="molecule type" value="Genomic_DNA"/>
</dbReference>
<evidence type="ECO:0000313" key="3">
    <source>
        <dbReference type="Proteomes" id="UP000240493"/>
    </source>
</evidence>
<evidence type="ECO:0008006" key="4">
    <source>
        <dbReference type="Google" id="ProtNLM"/>
    </source>
</evidence>
<dbReference type="InterPro" id="IPR023606">
    <property type="entry name" value="CoA-Trfase_III_dom_1_sf"/>
</dbReference>
<gene>
    <name evidence="2" type="ORF">M441DRAFT_195867</name>
</gene>
<reference evidence="2 3" key="1">
    <citation type="submission" date="2016-07" db="EMBL/GenBank/DDBJ databases">
        <title>Multiple horizontal gene transfer events from other fungi enriched the ability of initially mycotrophic Trichoderma (Ascomycota) to feed on dead plant biomass.</title>
        <authorList>
            <consortium name="DOE Joint Genome Institute"/>
            <person name="Aerts A."/>
            <person name="Atanasova L."/>
            <person name="Chenthamara K."/>
            <person name="Zhang J."/>
            <person name="Grujic M."/>
            <person name="Henrissat B."/>
            <person name="Kuo A."/>
            <person name="Salamov A."/>
            <person name="Lipzen A."/>
            <person name="Labutti K."/>
            <person name="Barry K."/>
            <person name="Miao Y."/>
            <person name="Rahimi M.J."/>
            <person name="Shen Q."/>
            <person name="Grigoriev I.V."/>
            <person name="Kubicek C.P."/>
            <person name="Druzhinina I.S."/>
        </authorList>
    </citation>
    <scope>NUCLEOTIDE SEQUENCE [LARGE SCALE GENOMIC DNA]</scope>
    <source>
        <strain evidence="2 3">CBS 433.97</strain>
    </source>
</reference>
<dbReference type="InterPro" id="IPR003673">
    <property type="entry name" value="CoA-Trfase_fam_III"/>
</dbReference>
<accession>A0A2T3Z624</accession>
<dbReference type="PANTHER" id="PTHR48229:SF2">
    <property type="entry name" value="CAIB_BAIF FAMILY PROTEIN"/>
    <property type="match status" value="1"/>
</dbReference>
<dbReference type="GO" id="GO:0003824">
    <property type="term" value="F:catalytic activity"/>
    <property type="evidence" value="ECO:0007669"/>
    <property type="project" value="InterPro"/>
</dbReference>
<evidence type="ECO:0000256" key="1">
    <source>
        <dbReference type="ARBA" id="ARBA00008383"/>
    </source>
</evidence>
<dbReference type="PANTHER" id="PTHR48229">
    <property type="entry name" value="CAIB/BAIF FAMILY ENZYME (AFU_ORTHOLOGUE AFUA_1G05360)-RELATED"/>
    <property type="match status" value="1"/>
</dbReference>
<name>A0A2T3Z624_TRIA4</name>
<dbReference type="STRING" id="1042311.A0A2T3Z624"/>
<proteinExistence type="inferred from homology"/>
<dbReference type="Proteomes" id="UP000240493">
    <property type="component" value="Unassembled WGS sequence"/>
</dbReference>
<keyword evidence="3" id="KW-1185">Reference proteome</keyword>
<sequence length="594" mass="66072">MGSITTCNNNGNVAADVYSVPLAANKVYDEAIISNPLIAKDLPPEVMDKKTKITFTGSKSPSLPVNWRLAEAVSSLKALEATLVDVILQRRYALEPHQITINTDHASLFIFSTLLWTIDPVDGGENISPNSLREANKNLFKYFPSCDKHRMNASTHRNLATNIYKCADGRYFQSHGSLNPTPTLLNVGLPAEADADKDTNAYEDAVKPFNEAFGNIDSESLQRITDETRQAGTICYTVEEFLNSEHGKANAHVGLWEIRETANELQRPCWWETPVSQSGISRPLAGIKIVDLTRIIAGPSITRSLAELGASVMRCTAPHLPDVVSLQADLNWGKWNCSIDLREERDREKLRLLIQEADVVVQGYRPGVLDKYGFGEEDIIKMVEQRSKGIIYVRENSYGWHGPWKDRSGWQQVADANTGLSCSFGQAMGHDEPVTPIFPHSDYCTGVAGSCAVLLALLRRAEKGGSYSIDLSLNYYSAWLIRSVGTYSPEVFDKIWAEHGRPVYRHWHNNGVSAPETLKRLKSGPARERILRPEFFEDRRSPSVLGEKVFRAVKGVADWGGVVDLRYNVGTRGNGLDAARWPDDLTQEVVQELA</sequence>
<comment type="similarity">
    <text evidence="1">Belongs to the CoA-transferase III family.</text>
</comment>
<dbReference type="InterPro" id="IPR052985">
    <property type="entry name" value="CoA-trans_III_biosynth/detox"/>
</dbReference>
<dbReference type="OrthoDB" id="2308815at2759"/>
<protein>
    <recommendedName>
        <fullName evidence="4">CoA-transferase family III</fullName>
    </recommendedName>
</protein>
<evidence type="ECO:0000313" key="2">
    <source>
        <dbReference type="EMBL" id="PTB40276.1"/>
    </source>
</evidence>